<dbReference type="EMBL" id="KZ303847">
    <property type="protein sequence ID" value="PHZ13811.1"/>
    <property type="molecule type" value="Genomic_DNA"/>
</dbReference>
<dbReference type="InterPro" id="IPR055420">
    <property type="entry name" value="IgD3_Trs65"/>
</dbReference>
<protein>
    <recommendedName>
        <fullName evidence="2">Trafficking protein particle complex II-specific subunit 65 IgD3 domain-containing protein</fullName>
    </recommendedName>
</protein>
<dbReference type="PANTHER" id="PTHR28159">
    <property type="entry name" value="TRAFFICKING PROTEIN PARTICLE COMPLEX II-SPECIFIC SUBUNIT 65"/>
    <property type="match status" value="1"/>
</dbReference>
<feature type="region of interest" description="Disordered" evidence="1">
    <location>
        <begin position="93"/>
        <end position="116"/>
    </location>
</feature>
<evidence type="ECO:0000256" key="1">
    <source>
        <dbReference type="SAM" id="MobiDB-lite"/>
    </source>
</evidence>
<evidence type="ECO:0000259" key="2">
    <source>
        <dbReference type="Pfam" id="PF12735"/>
    </source>
</evidence>
<proteinExistence type="predicted"/>
<organism evidence="3 4">
    <name type="scientific">Rhizopus microsporus ATCC 52813</name>
    <dbReference type="NCBI Taxonomy" id="1340429"/>
    <lineage>
        <taxon>Eukaryota</taxon>
        <taxon>Fungi</taxon>
        <taxon>Fungi incertae sedis</taxon>
        <taxon>Mucoromycota</taxon>
        <taxon>Mucoromycotina</taxon>
        <taxon>Mucoromycetes</taxon>
        <taxon>Mucorales</taxon>
        <taxon>Mucorineae</taxon>
        <taxon>Rhizopodaceae</taxon>
        <taxon>Rhizopus</taxon>
    </lineage>
</organism>
<gene>
    <name evidence="3" type="ORF">RHIMIDRAFT_236859</name>
</gene>
<sequence>MNSISTELFFNEAEFQILIPNTTKENEQDPLSIVQAKPREFAFYDEHLQVYLFANISKQKSGTGDEVREAIASFYNQLEITIDATITDNMPTPSLQRSSSINTQSAPTSPKISYQRRSQMNDVTTPFFTQAYNKSSSKHGELSVFEYNDSVCYLYPMVVPIVYVKTKSSSPLLSINCNIQYRPITLKQKVQPENSPTDEYDIDSFETINLLSGLSDDPVFSKQGDLVQRFVVENQARPTTGTPMAPPANNISNLQLSLKRAIKEALPLRSGLAVKMRTTNASVAEKMVMMSVELENPPETGCEFIVEKVDVQVSNAVVSVAFNHMSQIEFPIYLNRSDLIVFVYDVTLLDDGTVKPPTQPQRMFPSRRPLPQQQQQVPLEDKIQPQRVSIQIYSVPVIDGIRASTMRSKWNTMLDVSGIRQRREEISPLAEKFAGHTSLARSQSLTSGSPGARSIAGSPGDQQAHSSLEGVFGVKKANSIMSSPSKDLHIRRAAEREVMDGIVVSFTVPDKIQVGKKFLLHVFIVNRSKHTRRFQVMIPNRKRYPTEPLAIKTTLPPLPLESLPIDPYMNFLKQYFENETHEADIICLENNIKLSPLGPSTSQSIDIEFIAVKEKLHTIDLVQLVDSDTGFVTNLRHVLEIYVVSDIRTI</sequence>
<feature type="domain" description="Trafficking protein particle complex II-specific subunit 65 IgD3" evidence="2">
    <location>
        <begin position="484"/>
        <end position="643"/>
    </location>
</feature>
<evidence type="ECO:0000313" key="4">
    <source>
        <dbReference type="Proteomes" id="UP000242254"/>
    </source>
</evidence>
<dbReference type="InterPro" id="IPR024662">
    <property type="entry name" value="Trs65"/>
</dbReference>
<reference evidence="3 4" key="1">
    <citation type="journal article" date="2016" name="Proc. Natl. Acad. Sci. U.S.A.">
        <title>Lipid metabolic changes in an early divergent fungus govern the establishment of a mutualistic symbiosis with endobacteria.</title>
        <authorList>
            <person name="Lastovetsky O.A."/>
            <person name="Gaspar M.L."/>
            <person name="Mondo S.J."/>
            <person name="LaButti K.M."/>
            <person name="Sandor L."/>
            <person name="Grigoriev I.V."/>
            <person name="Henry S.A."/>
            <person name="Pawlowska T.E."/>
        </authorList>
    </citation>
    <scope>NUCLEOTIDE SEQUENCE [LARGE SCALE GENOMIC DNA]</scope>
    <source>
        <strain evidence="3 4">ATCC 52813</strain>
    </source>
</reference>
<feature type="compositionally biased region" description="Polar residues" evidence="1">
    <location>
        <begin position="439"/>
        <end position="449"/>
    </location>
</feature>
<dbReference type="AlphaFoldDB" id="A0A2G4SYG0"/>
<name>A0A2G4SYG0_RHIZD</name>
<dbReference type="GO" id="GO:0006891">
    <property type="term" value="P:intra-Golgi vesicle-mediated transport"/>
    <property type="evidence" value="ECO:0007669"/>
    <property type="project" value="InterPro"/>
</dbReference>
<dbReference type="PANTHER" id="PTHR28159:SF1">
    <property type="entry name" value="TRAFFICKING PROTEIN PARTICLE COMPLEX II-SPECIFIC SUBUNIT 65"/>
    <property type="match status" value="1"/>
</dbReference>
<accession>A0A2G4SYG0</accession>
<dbReference type="GeneID" id="35439638"/>
<dbReference type="STRING" id="1340429.A0A2G4SYG0"/>
<dbReference type="GO" id="GO:0005802">
    <property type="term" value="C:trans-Golgi network"/>
    <property type="evidence" value="ECO:0007669"/>
    <property type="project" value="TreeGrafter"/>
</dbReference>
<dbReference type="GO" id="GO:1990071">
    <property type="term" value="C:TRAPPII protein complex"/>
    <property type="evidence" value="ECO:0007669"/>
    <property type="project" value="InterPro"/>
</dbReference>
<keyword evidence="4" id="KW-1185">Reference proteome</keyword>
<dbReference type="RefSeq" id="XP_023467519.1">
    <property type="nucleotide sequence ID" value="XM_023608648.1"/>
</dbReference>
<evidence type="ECO:0000313" key="3">
    <source>
        <dbReference type="EMBL" id="PHZ13811.1"/>
    </source>
</evidence>
<dbReference type="Pfam" id="PF12735">
    <property type="entry name" value="IgD3_Trs65"/>
    <property type="match status" value="1"/>
</dbReference>
<feature type="region of interest" description="Disordered" evidence="1">
    <location>
        <begin position="435"/>
        <end position="465"/>
    </location>
</feature>
<dbReference type="Proteomes" id="UP000242254">
    <property type="component" value="Unassembled WGS sequence"/>
</dbReference>